<keyword evidence="3" id="KW-1185">Reference proteome</keyword>
<dbReference type="PANTHER" id="PTHR47735:SF9">
    <property type="entry name" value="POTASSIUM VOLTAGE-GATED CHANNEL SUBFAMILY KQT MEMBER 4-LIKE ISOFORM X1"/>
    <property type="match status" value="1"/>
</dbReference>
<dbReference type="EMBL" id="JBFRHK010000008">
    <property type="protein sequence ID" value="MEX3746326.1"/>
    <property type="molecule type" value="Genomic_DNA"/>
</dbReference>
<dbReference type="InterPro" id="IPR013099">
    <property type="entry name" value="K_chnl_dom"/>
</dbReference>
<feature type="domain" description="Potassium channel" evidence="1">
    <location>
        <begin position="3"/>
        <end position="47"/>
    </location>
</feature>
<dbReference type="Pfam" id="PF07885">
    <property type="entry name" value="Ion_trans_2"/>
    <property type="match status" value="1"/>
</dbReference>
<dbReference type="PANTHER" id="PTHR47735">
    <property type="entry name" value="POTASSIUM VOLTAGE-GATED CHANNEL SUBFAMILY KQT MEMBER 4"/>
    <property type="match status" value="1"/>
</dbReference>
<dbReference type="InterPro" id="IPR003937">
    <property type="entry name" value="K_chnl_volt-dep_KCNQ"/>
</dbReference>
<evidence type="ECO:0000313" key="2">
    <source>
        <dbReference type="EMBL" id="MEX3746326.1"/>
    </source>
</evidence>
<gene>
    <name evidence="2" type="ORF">AB1300_14385</name>
</gene>
<organism evidence="2 3">
    <name type="scientific">Lysinibacillus xylanilyticus</name>
    <dbReference type="NCBI Taxonomy" id="582475"/>
    <lineage>
        <taxon>Bacteria</taxon>
        <taxon>Bacillati</taxon>
        <taxon>Bacillota</taxon>
        <taxon>Bacilli</taxon>
        <taxon>Bacillales</taxon>
        <taxon>Bacillaceae</taxon>
        <taxon>Lysinibacillus</taxon>
    </lineage>
</organism>
<comment type="caution">
    <text evidence="2">The sequence shown here is derived from an EMBL/GenBank/DDBJ whole genome shotgun (WGS) entry which is preliminary data.</text>
</comment>
<dbReference type="SUPFAM" id="SSF81324">
    <property type="entry name" value="Voltage-gated potassium channels"/>
    <property type="match status" value="1"/>
</dbReference>
<proteinExistence type="predicted"/>
<sequence>METYAEALWWGLITITTVGYGDIAPVTVLGRLMATAFLMVGIGMIGIL</sequence>
<accession>A0ABV3VZI1</accession>
<dbReference type="Proteomes" id="UP001558534">
    <property type="component" value="Unassembled WGS sequence"/>
</dbReference>
<dbReference type="PRINTS" id="PR00169">
    <property type="entry name" value="KCHANNEL"/>
</dbReference>
<protein>
    <submittedName>
        <fullName evidence="2">Ion channel</fullName>
    </submittedName>
</protein>
<dbReference type="Gene3D" id="1.10.287.70">
    <property type="match status" value="1"/>
</dbReference>
<dbReference type="RefSeq" id="WP_368637016.1">
    <property type="nucleotide sequence ID" value="NZ_JBFRHK010000008.1"/>
</dbReference>
<evidence type="ECO:0000259" key="1">
    <source>
        <dbReference type="Pfam" id="PF07885"/>
    </source>
</evidence>
<name>A0ABV3VZI1_9BACI</name>
<reference evidence="2 3" key="1">
    <citation type="submission" date="2024-07" db="EMBL/GenBank/DDBJ databases">
        <title>Characterization of a bacterium isolated from hydrolysated instant sea cucumber by whole-genome sequencing and metabolomics.</title>
        <authorList>
            <person name="Luo X."/>
            <person name="Zhang Z."/>
            <person name="Zheng Z."/>
            <person name="Zhang W."/>
            <person name="Ming T."/>
            <person name="Jiao L."/>
            <person name="Su X."/>
            <person name="Kong F."/>
            <person name="Xu J."/>
        </authorList>
    </citation>
    <scope>NUCLEOTIDE SEQUENCE [LARGE SCALE GENOMIC DNA]</scope>
    <source>
        <strain evidence="2 3">XL-2024</strain>
    </source>
</reference>
<evidence type="ECO:0000313" key="3">
    <source>
        <dbReference type="Proteomes" id="UP001558534"/>
    </source>
</evidence>